<evidence type="ECO:0000256" key="1">
    <source>
        <dbReference type="ARBA" id="ARBA00009437"/>
    </source>
</evidence>
<keyword evidence="2" id="KW-0805">Transcription regulation</keyword>
<evidence type="ECO:0000256" key="2">
    <source>
        <dbReference type="ARBA" id="ARBA00023015"/>
    </source>
</evidence>
<comment type="similarity">
    <text evidence="1">Belongs to the LysR transcriptional regulatory family.</text>
</comment>
<dbReference type="OrthoDB" id="9786526at2"/>
<sequence>MSMSTRTKQLALFLDVVQQGSFSKAAALHDMDNSQLSKQIKKLEADLGVQLLNRSTRSFSLTSAGEEILEQTRLLVENLTQIQNIADGYQSQLQGKIRISAGIFFGQEYIQPVVTKFMQAYPNVQVTLALDDKPTDIISDHFDVTFRMGKLSESNLIARKIANTHFAIFASNSFIERHGEPKTPDELVKLPAVVYSNAHALLNTFCISPTPESDELQDYKMQACYKVNDVRSMMQAVQNGIGYCVVDLFNLDKPISQSGLVPLLTNHKLSTMGTGIYAIYPHRNPTPIVKTFIDAVQEHIGNPPIWVSHVTDYKHMYR</sequence>
<evidence type="ECO:0000259" key="5">
    <source>
        <dbReference type="PROSITE" id="PS50931"/>
    </source>
</evidence>
<dbReference type="Pfam" id="PF03466">
    <property type="entry name" value="LysR_substrate"/>
    <property type="match status" value="1"/>
</dbReference>
<keyword evidence="4" id="KW-0804">Transcription</keyword>
<dbReference type="PROSITE" id="PS50931">
    <property type="entry name" value="HTH_LYSR"/>
    <property type="match status" value="1"/>
</dbReference>
<dbReference type="GO" id="GO:0043565">
    <property type="term" value="F:sequence-specific DNA binding"/>
    <property type="evidence" value="ECO:0007669"/>
    <property type="project" value="TreeGrafter"/>
</dbReference>
<dbReference type="SUPFAM" id="SSF46785">
    <property type="entry name" value="Winged helix' DNA-binding domain"/>
    <property type="match status" value="1"/>
</dbReference>
<evidence type="ECO:0000256" key="3">
    <source>
        <dbReference type="ARBA" id="ARBA00023125"/>
    </source>
</evidence>
<dbReference type="PANTHER" id="PTHR30537:SF81">
    <property type="entry name" value="TRANSCRIPTIONAL REGULATOR-RELATED"/>
    <property type="match status" value="1"/>
</dbReference>
<dbReference type="Proteomes" id="UP000291106">
    <property type="component" value="Chromosome"/>
</dbReference>
<dbReference type="InterPro" id="IPR036388">
    <property type="entry name" value="WH-like_DNA-bd_sf"/>
</dbReference>
<evidence type="ECO:0000313" key="7">
    <source>
        <dbReference type="Proteomes" id="UP000291106"/>
    </source>
</evidence>
<dbReference type="AlphaFoldDB" id="A0A411PGR9"/>
<dbReference type="Pfam" id="PF00126">
    <property type="entry name" value="HTH_1"/>
    <property type="match status" value="1"/>
</dbReference>
<dbReference type="InterPro" id="IPR000847">
    <property type="entry name" value="LysR_HTH_N"/>
</dbReference>
<dbReference type="EMBL" id="CP036200">
    <property type="protein sequence ID" value="QBF82796.1"/>
    <property type="molecule type" value="Genomic_DNA"/>
</dbReference>
<dbReference type="CDD" id="cd08422">
    <property type="entry name" value="PBP2_CrgA_like"/>
    <property type="match status" value="1"/>
</dbReference>
<dbReference type="RefSeq" id="WP_130599281.1">
    <property type="nucleotide sequence ID" value="NZ_CP036200.1"/>
</dbReference>
<reference evidence="6 7" key="1">
    <citation type="submission" date="2019-02" db="EMBL/GenBank/DDBJ databases">
        <title>Shewanella sp. D4-2 isolated from Dokdo Island.</title>
        <authorList>
            <person name="Baek K."/>
        </authorList>
    </citation>
    <scope>NUCLEOTIDE SEQUENCE [LARGE SCALE GENOMIC DNA]</scope>
    <source>
        <strain evidence="6 7">D4-2</strain>
    </source>
</reference>
<keyword evidence="7" id="KW-1185">Reference proteome</keyword>
<dbReference type="Gene3D" id="1.10.10.10">
    <property type="entry name" value="Winged helix-like DNA-binding domain superfamily/Winged helix DNA-binding domain"/>
    <property type="match status" value="1"/>
</dbReference>
<dbReference type="Gene3D" id="3.40.190.290">
    <property type="match status" value="1"/>
</dbReference>
<evidence type="ECO:0000313" key="6">
    <source>
        <dbReference type="EMBL" id="QBF82796.1"/>
    </source>
</evidence>
<dbReference type="KEGG" id="smai:EXU30_08905"/>
<feature type="domain" description="HTH lysR-type" evidence="5">
    <location>
        <begin position="5"/>
        <end position="62"/>
    </location>
</feature>
<dbReference type="SUPFAM" id="SSF53850">
    <property type="entry name" value="Periplasmic binding protein-like II"/>
    <property type="match status" value="1"/>
</dbReference>
<organism evidence="6 7">
    <name type="scientific">Shewanella maritima</name>
    <dbReference type="NCBI Taxonomy" id="2520507"/>
    <lineage>
        <taxon>Bacteria</taxon>
        <taxon>Pseudomonadati</taxon>
        <taxon>Pseudomonadota</taxon>
        <taxon>Gammaproteobacteria</taxon>
        <taxon>Alteromonadales</taxon>
        <taxon>Shewanellaceae</taxon>
        <taxon>Shewanella</taxon>
    </lineage>
</organism>
<dbReference type="InterPro" id="IPR058163">
    <property type="entry name" value="LysR-type_TF_proteobact-type"/>
</dbReference>
<dbReference type="InterPro" id="IPR005119">
    <property type="entry name" value="LysR_subst-bd"/>
</dbReference>
<dbReference type="InterPro" id="IPR036390">
    <property type="entry name" value="WH_DNA-bd_sf"/>
</dbReference>
<accession>A0A411PGR9</accession>
<keyword evidence="3" id="KW-0238">DNA-binding</keyword>
<dbReference type="GO" id="GO:0003700">
    <property type="term" value="F:DNA-binding transcription factor activity"/>
    <property type="evidence" value="ECO:0007669"/>
    <property type="project" value="InterPro"/>
</dbReference>
<gene>
    <name evidence="6" type="ORF">EXU30_08905</name>
</gene>
<name>A0A411PGR9_9GAMM</name>
<dbReference type="PANTHER" id="PTHR30537">
    <property type="entry name" value="HTH-TYPE TRANSCRIPTIONAL REGULATOR"/>
    <property type="match status" value="1"/>
</dbReference>
<evidence type="ECO:0000256" key="4">
    <source>
        <dbReference type="ARBA" id="ARBA00023163"/>
    </source>
</evidence>
<proteinExistence type="inferred from homology"/>
<dbReference type="FunFam" id="1.10.10.10:FF:000001">
    <property type="entry name" value="LysR family transcriptional regulator"/>
    <property type="match status" value="1"/>
</dbReference>
<protein>
    <submittedName>
        <fullName evidence="6">LysR family transcriptional regulator</fullName>
    </submittedName>
</protein>
<dbReference type="GO" id="GO:0006351">
    <property type="term" value="P:DNA-templated transcription"/>
    <property type="evidence" value="ECO:0007669"/>
    <property type="project" value="TreeGrafter"/>
</dbReference>